<dbReference type="STRING" id="388467.A19Y_3479"/>
<evidence type="ECO:0000313" key="3">
    <source>
        <dbReference type="Proteomes" id="UP000027395"/>
    </source>
</evidence>
<dbReference type="HOGENOM" id="CLU_202544_0_0_3"/>
<sequence>MSEEKKTTAKNKVTKSVGKPEKKEIQQDCMMTGLSDYGFWSQKVKEEVAARKEPDAPFRRGRIWC</sequence>
<name>A0A073CK17_PLAA1</name>
<reference evidence="2 3" key="1">
    <citation type="journal article" date="2014" name="Appl. Environ. Microbiol.">
        <title>Elucidation of insertion elements encoded on plasmids and in vitro construction of shuttle vectors from the toxic cyanobacterium Planktothrix.</title>
        <authorList>
            <person name="Christiansen G."/>
            <person name="Goesmann A."/>
            <person name="Kurmayer R."/>
        </authorList>
    </citation>
    <scope>NUCLEOTIDE SEQUENCE [LARGE SCALE GENOMIC DNA]</scope>
    <source>
        <strain evidence="2 3">NIVA-CYA 126/8</strain>
    </source>
</reference>
<evidence type="ECO:0000256" key="1">
    <source>
        <dbReference type="SAM" id="MobiDB-lite"/>
    </source>
</evidence>
<dbReference type="EMBL" id="CM002803">
    <property type="protein sequence ID" value="KEI68247.1"/>
    <property type="molecule type" value="Genomic_DNA"/>
</dbReference>
<organism evidence="2 3">
    <name type="scientific">Planktothrix agardhii (strain NIVA-CYA 126/8)</name>
    <dbReference type="NCBI Taxonomy" id="388467"/>
    <lineage>
        <taxon>Bacteria</taxon>
        <taxon>Bacillati</taxon>
        <taxon>Cyanobacteriota</taxon>
        <taxon>Cyanophyceae</taxon>
        <taxon>Oscillatoriophycideae</taxon>
        <taxon>Oscillatoriales</taxon>
        <taxon>Microcoleaceae</taxon>
        <taxon>Planktothrix</taxon>
    </lineage>
</organism>
<dbReference type="NCBIfam" id="TIGR04447">
    <property type="entry name" value="PatC_TenC_TruC"/>
    <property type="match status" value="1"/>
</dbReference>
<dbReference type="Proteomes" id="UP000027395">
    <property type="component" value="Chromosome"/>
</dbReference>
<feature type="region of interest" description="Disordered" evidence="1">
    <location>
        <begin position="1"/>
        <end position="24"/>
    </location>
</feature>
<dbReference type="RefSeq" id="WP_042155594.1">
    <property type="nucleotide sequence ID" value="NZ_CM002803.1"/>
</dbReference>
<accession>A0A073CK17</accession>
<protein>
    <submittedName>
        <fullName evidence="2">AcyC</fullName>
    </submittedName>
</protein>
<evidence type="ECO:0000313" key="2">
    <source>
        <dbReference type="EMBL" id="KEI68247.1"/>
    </source>
</evidence>
<proteinExistence type="predicted"/>
<dbReference type="AlphaFoldDB" id="A0A073CK17"/>
<dbReference type="PATRIC" id="fig|388467.6.peg.3424"/>
<gene>
    <name evidence="2" type="primary">acyC</name>
    <name evidence="2" type="ORF">A19Y_3479</name>
</gene>
<keyword evidence="3" id="KW-1185">Reference proteome</keyword>
<dbReference type="InterPro" id="IPR031035">
    <property type="entry name" value="PatC_TenC_TruC"/>
</dbReference>